<name>A0A0P7YQB5_9RHOB</name>
<dbReference type="RefSeq" id="WP_072244575.1">
    <property type="nucleotide sequence ID" value="NZ_FBYC01000001.1"/>
</dbReference>
<keyword evidence="4" id="KW-1003">Cell membrane</keyword>
<feature type="transmembrane region" description="Helical" evidence="8">
    <location>
        <begin position="65"/>
        <end position="84"/>
    </location>
</feature>
<keyword evidence="3" id="KW-0813">Transport</keyword>
<evidence type="ECO:0000256" key="1">
    <source>
        <dbReference type="ARBA" id="ARBA00004651"/>
    </source>
</evidence>
<evidence type="ECO:0000256" key="5">
    <source>
        <dbReference type="ARBA" id="ARBA00022692"/>
    </source>
</evidence>
<dbReference type="Proteomes" id="UP000050413">
    <property type="component" value="Unassembled WGS sequence"/>
</dbReference>
<evidence type="ECO:0000256" key="3">
    <source>
        <dbReference type="ARBA" id="ARBA00022448"/>
    </source>
</evidence>
<keyword evidence="6 8" id="KW-1133">Transmembrane helix</keyword>
<dbReference type="AlphaFoldDB" id="A0A0P7YQB5"/>
<keyword evidence="12" id="KW-1185">Reference proteome</keyword>
<protein>
    <submittedName>
        <fullName evidence="10">Multicomponent Na+:H+ antiporter subunit MnhF</fullName>
    </submittedName>
    <submittedName>
        <fullName evidence="9">Multisubunit sodium/proton antiporter, MrpF subunit (TC 2.A.63.1)</fullName>
    </submittedName>
</protein>
<accession>A0A0P7YQB5</accession>
<evidence type="ECO:0000313" key="12">
    <source>
        <dbReference type="Proteomes" id="UP000182045"/>
    </source>
</evidence>
<organism evidence="10 11">
    <name type="scientific">Roseibaca calidilacus</name>
    <dbReference type="NCBI Taxonomy" id="1666912"/>
    <lineage>
        <taxon>Bacteria</taxon>
        <taxon>Pseudomonadati</taxon>
        <taxon>Pseudomonadota</taxon>
        <taxon>Alphaproteobacteria</taxon>
        <taxon>Rhodobacterales</taxon>
        <taxon>Paracoccaceae</taxon>
        <taxon>Roseinatronobacter</taxon>
    </lineage>
</organism>
<comment type="subcellular location">
    <subcellularLocation>
        <location evidence="1">Cell membrane</location>
        <topology evidence="1">Multi-pass membrane protein</topology>
    </subcellularLocation>
</comment>
<dbReference type="PANTHER" id="PTHR34702">
    <property type="entry name" value="NA(+)/H(+) ANTIPORTER SUBUNIT F1"/>
    <property type="match status" value="1"/>
</dbReference>
<evidence type="ECO:0000313" key="9">
    <source>
        <dbReference type="EMBL" id="CUX79774.1"/>
    </source>
</evidence>
<evidence type="ECO:0000256" key="2">
    <source>
        <dbReference type="ARBA" id="ARBA00009212"/>
    </source>
</evidence>
<keyword evidence="5 8" id="KW-0812">Transmembrane</keyword>
<evidence type="ECO:0000313" key="10">
    <source>
        <dbReference type="EMBL" id="KPP92478.1"/>
    </source>
</evidence>
<evidence type="ECO:0000256" key="6">
    <source>
        <dbReference type="ARBA" id="ARBA00022989"/>
    </source>
</evidence>
<keyword evidence="7 8" id="KW-0472">Membrane</keyword>
<dbReference type="Proteomes" id="UP000182045">
    <property type="component" value="Unassembled WGS sequence"/>
</dbReference>
<dbReference type="STRING" id="1666912.Ga0058931_0462"/>
<dbReference type="GO" id="GO:0015385">
    <property type="term" value="F:sodium:proton antiporter activity"/>
    <property type="evidence" value="ECO:0007669"/>
    <property type="project" value="TreeGrafter"/>
</dbReference>
<dbReference type="GO" id="GO:0005886">
    <property type="term" value="C:plasma membrane"/>
    <property type="evidence" value="ECO:0007669"/>
    <property type="project" value="UniProtKB-SubCell"/>
</dbReference>
<dbReference type="InterPro" id="IPR007208">
    <property type="entry name" value="MrpF/PhaF-like"/>
</dbReference>
<evidence type="ECO:0000256" key="4">
    <source>
        <dbReference type="ARBA" id="ARBA00022475"/>
    </source>
</evidence>
<comment type="similarity">
    <text evidence="2">Belongs to the CPA3 antiporters (TC 2.A.63) subunit F family.</text>
</comment>
<sequence length="108" mass="11531">MTSAVFLSVAIQASLLLILLGLAVALIRLVKGPSLADRVVALDMMTVTIISFCGVYAVFMDEPSFLDVAIVLALVGFLATVALARYAEKRLQDEDADRAALEKEQSDG</sequence>
<dbReference type="Pfam" id="PF04066">
    <property type="entry name" value="MrpF_PhaF"/>
    <property type="match status" value="1"/>
</dbReference>
<dbReference type="NCBIfam" id="NF009243">
    <property type="entry name" value="PRK12599.1-2"/>
    <property type="match status" value="1"/>
</dbReference>
<dbReference type="PANTHER" id="PTHR34702:SF1">
    <property type="entry name" value="NA(+)_H(+) ANTIPORTER SUBUNIT F"/>
    <property type="match status" value="1"/>
</dbReference>
<feature type="transmembrane region" description="Helical" evidence="8">
    <location>
        <begin position="6"/>
        <end position="27"/>
    </location>
</feature>
<feature type="transmembrane region" description="Helical" evidence="8">
    <location>
        <begin position="39"/>
        <end position="59"/>
    </location>
</feature>
<proteinExistence type="inferred from homology"/>
<evidence type="ECO:0000256" key="7">
    <source>
        <dbReference type="ARBA" id="ARBA00023136"/>
    </source>
</evidence>
<reference evidence="9 12" key="2">
    <citation type="submission" date="2016-01" db="EMBL/GenBank/DDBJ databases">
        <authorList>
            <person name="Varghese N."/>
        </authorList>
    </citation>
    <scope>NUCLEOTIDE SEQUENCE [LARGE SCALE GENOMIC DNA]</scope>
    <source>
        <strain evidence="9 12">HL-91</strain>
    </source>
</reference>
<reference evidence="10 11" key="1">
    <citation type="submission" date="2015-09" db="EMBL/GenBank/DDBJ databases">
        <title>Identification and resolution of microdiversity through metagenomic sequencing of parallel consortia.</title>
        <authorList>
            <person name="Nelson W.C."/>
            <person name="Romine M.F."/>
            <person name="Lindemann S.R."/>
        </authorList>
    </citation>
    <scope>NUCLEOTIDE SEQUENCE [LARGE SCALE GENOMIC DNA]</scope>
    <source>
        <strain evidence="10">HL-91</strain>
    </source>
</reference>
<dbReference type="OrthoDB" id="9800226at2"/>
<dbReference type="PATRIC" id="fig|1666912.4.peg.1013"/>
<evidence type="ECO:0000313" key="11">
    <source>
        <dbReference type="Proteomes" id="UP000050413"/>
    </source>
</evidence>
<evidence type="ECO:0000256" key="8">
    <source>
        <dbReference type="SAM" id="Phobius"/>
    </source>
</evidence>
<dbReference type="EMBL" id="LJSG01000012">
    <property type="protein sequence ID" value="KPP92478.1"/>
    <property type="molecule type" value="Genomic_DNA"/>
</dbReference>
<comment type="caution">
    <text evidence="10">The sequence shown here is derived from an EMBL/GenBank/DDBJ whole genome shotgun (WGS) entry which is preliminary data.</text>
</comment>
<gene>
    <name evidence="10" type="primary">mnhF</name>
    <name evidence="9" type="ORF">Ga0058931_0462</name>
    <name evidence="10" type="ORF">HLUCCA05_09365</name>
</gene>
<dbReference type="EMBL" id="FBYC01000001">
    <property type="protein sequence ID" value="CUX79774.1"/>
    <property type="molecule type" value="Genomic_DNA"/>
</dbReference>